<feature type="compositionally biased region" description="Polar residues" evidence="5">
    <location>
        <begin position="176"/>
        <end position="187"/>
    </location>
</feature>
<dbReference type="Pfam" id="PF03126">
    <property type="entry name" value="Plus-3"/>
    <property type="match status" value="1"/>
</dbReference>
<feature type="compositionally biased region" description="Basic and acidic residues" evidence="5">
    <location>
        <begin position="254"/>
        <end position="272"/>
    </location>
</feature>
<organism evidence="7 8">
    <name type="scientific">Planoprotostelium fungivorum</name>
    <dbReference type="NCBI Taxonomy" id="1890364"/>
    <lineage>
        <taxon>Eukaryota</taxon>
        <taxon>Amoebozoa</taxon>
        <taxon>Evosea</taxon>
        <taxon>Variosea</taxon>
        <taxon>Cavosteliida</taxon>
        <taxon>Cavosteliaceae</taxon>
        <taxon>Planoprotostelium</taxon>
    </lineage>
</organism>
<evidence type="ECO:0000313" key="7">
    <source>
        <dbReference type="EMBL" id="PRP86778.1"/>
    </source>
</evidence>
<dbReference type="PROSITE" id="PS51360">
    <property type="entry name" value="PLUS3"/>
    <property type="match status" value="1"/>
</dbReference>
<keyword evidence="3" id="KW-0804">Transcription</keyword>
<protein>
    <submittedName>
        <fullName evidence="7">RNA polymerase-associated protein</fullName>
    </submittedName>
</protein>
<feature type="domain" description="Plus3" evidence="6">
    <location>
        <begin position="283"/>
        <end position="415"/>
    </location>
</feature>
<dbReference type="Gene3D" id="3.90.70.200">
    <property type="entry name" value="Plus-3 domain"/>
    <property type="match status" value="1"/>
</dbReference>
<evidence type="ECO:0000256" key="1">
    <source>
        <dbReference type="ARBA" id="ARBA00004123"/>
    </source>
</evidence>
<dbReference type="OrthoDB" id="20033at2759"/>
<evidence type="ECO:0000256" key="3">
    <source>
        <dbReference type="ARBA" id="ARBA00023163"/>
    </source>
</evidence>
<evidence type="ECO:0000313" key="8">
    <source>
        <dbReference type="Proteomes" id="UP000241769"/>
    </source>
</evidence>
<evidence type="ECO:0000256" key="2">
    <source>
        <dbReference type="ARBA" id="ARBA00023015"/>
    </source>
</evidence>
<dbReference type="FunCoup" id="A0A2P6NSD4">
    <property type="interactions" value="583"/>
</dbReference>
<proteinExistence type="predicted"/>
<dbReference type="PANTHER" id="PTHR13115">
    <property type="entry name" value="RNA POLYMERASE-ASSOCIATED PROTEIN RTF1 HOMOLOG"/>
    <property type="match status" value="1"/>
</dbReference>
<keyword evidence="2" id="KW-0805">Transcription regulation</keyword>
<dbReference type="EMBL" id="MDYQ01000027">
    <property type="protein sequence ID" value="PRP86778.1"/>
    <property type="molecule type" value="Genomic_DNA"/>
</dbReference>
<gene>
    <name evidence="7" type="ORF">PROFUN_02927</name>
</gene>
<reference evidence="7 8" key="1">
    <citation type="journal article" date="2018" name="Genome Biol. Evol.">
        <title>Multiple Roots of Fruiting Body Formation in Amoebozoa.</title>
        <authorList>
            <person name="Hillmann F."/>
            <person name="Forbes G."/>
            <person name="Novohradska S."/>
            <person name="Ferling I."/>
            <person name="Riege K."/>
            <person name="Groth M."/>
            <person name="Westermann M."/>
            <person name="Marz M."/>
            <person name="Spaller T."/>
            <person name="Winckler T."/>
            <person name="Schaap P."/>
            <person name="Glockner G."/>
        </authorList>
    </citation>
    <scope>NUCLEOTIDE SEQUENCE [LARGE SCALE GENOMIC DNA]</scope>
    <source>
        <strain evidence="7 8">Jena</strain>
    </source>
</reference>
<sequence length="606" mass="68778">MSTPASLTVPKSNLNNIIYVYYNETWCQHQISHRISFKNPNMPEDVDDLLLGMTGGSKQNNKGGKKRIVRKSKDSSSESSSSSSDSSSDSEEEEAPRPIKQAPPKRPPKKRSKAEPESDEDNFNDGYDQDLFKDEEDRRNLMSMSEVAREEIISERFNRRKELREKHEMAIKLKNSGKTFPSITPTKDTGAASPASSRSKRNVQTGKTSKDVALESLKNRVQPNLEKKKKKKEIRDDSEASDFEDSDSEESGDDESRGSSPQREKEEREADRRNKKQAQEEATASLQEMSAITVKRDFLERKLNEPYFDEKIVDFYVRIGIGAQSDNRAVYRLARITGCKEGGRIYSLGGKATGKELTLVLGSAAKSFTMEYVSNGPPTEAEYQKWISETEKSGESPLTSKVAQERKIRLDEMENYVYTEQDVNKMLEDKRRKDKLHVNWTAERIKLVQLKTVAEESGDVALARKLQEEIESVTLKIESRSRGVDKVSAINQKSRQENIAAGSIMKIETEGNELDPFARRSKVKKTKKVDPKKDDNNNAEVNIQNVDIKYMDVHNLLRRLYDFDLDDNASQLELGKKEQGEAEEGPAGCQVITIEEYNRRINMLGN</sequence>
<accession>A0A2P6NSD4</accession>
<feature type="compositionally biased region" description="Low complexity" evidence="5">
    <location>
        <begin position="77"/>
        <end position="87"/>
    </location>
</feature>
<feature type="compositionally biased region" description="Basic and acidic residues" evidence="5">
    <location>
        <begin position="130"/>
        <end position="140"/>
    </location>
</feature>
<name>A0A2P6NSD4_9EUKA</name>
<dbReference type="GO" id="GO:0016593">
    <property type="term" value="C:Cdc73/Paf1 complex"/>
    <property type="evidence" value="ECO:0007669"/>
    <property type="project" value="TreeGrafter"/>
</dbReference>
<feature type="compositionally biased region" description="Basic and acidic residues" evidence="5">
    <location>
        <begin position="147"/>
        <end position="171"/>
    </location>
</feature>
<feature type="region of interest" description="Disordered" evidence="5">
    <location>
        <begin position="48"/>
        <end position="285"/>
    </location>
</feature>
<dbReference type="PANTHER" id="PTHR13115:SF8">
    <property type="entry name" value="RNA POLYMERASE-ASSOCIATED PROTEIN RTF1 HOMOLOG"/>
    <property type="match status" value="1"/>
</dbReference>
<dbReference type="InParanoid" id="A0A2P6NSD4"/>
<comment type="subcellular location">
    <subcellularLocation>
        <location evidence="1">Nucleus</location>
    </subcellularLocation>
</comment>
<dbReference type="AlphaFoldDB" id="A0A2P6NSD4"/>
<evidence type="ECO:0000256" key="5">
    <source>
        <dbReference type="SAM" id="MobiDB-lite"/>
    </source>
</evidence>
<evidence type="ECO:0000256" key="4">
    <source>
        <dbReference type="ARBA" id="ARBA00023242"/>
    </source>
</evidence>
<keyword evidence="4" id="KW-0539">Nucleus</keyword>
<dbReference type="STRING" id="1890364.A0A2P6NSD4"/>
<dbReference type="SUPFAM" id="SSF159042">
    <property type="entry name" value="Plus3-like"/>
    <property type="match status" value="1"/>
</dbReference>
<dbReference type="InterPro" id="IPR036128">
    <property type="entry name" value="Plus3-like_sf"/>
</dbReference>
<dbReference type="GO" id="GO:0003677">
    <property type="term" value="F:DNA binding"/>
    <property type="evidence" value="ECO:0007669"/>
    <property type="project" value="InterPro"/>
</dbReference>
<keyword evidence="8" id="KW-1185">Reference proteome</keyword>
<comment type="caution">
    <text evidence="7">The sequence shown here is derived from an EMBL/GenBank/DDBJ whole genome shotgun (WGS) entry which is preliminary data.</text>
</comment>
<evidence type="ECO:0000259" key="6">
    <source>
        <dbReference type="PROSITE" id="PS51360"/>
    </source>
</evidence>
<dbReference type="GO" id="GO:1990269">
    <property type="term" value="F:RNA polymerase II C-terminal domain phosphoserine binding"/>
    <property type="evidence" value="ECO:0007669"/>
    <property type="project" value="TreeGrafter"/>
</dbReference>
<dbReference type="InterPro" id="IPR004343">
    <property type="entry name" value="Plus-3_dom"/>
</dbReference>
<feature type="compositionally biased region" description="Polar residues" evidence="5">
    <location>
        <begin position="194"/>
        <end position="207"/>
    </location>
</feature>
<dbReference type="Proteomes" id="UP000241769">
    <property type="component" value="Unassembled WGS sequence"/>
</dbReference>
<dbReference type="SMART" id="SM00719">
    <property type="entry name" value="Plus3"/>
    <property type="match status" value="1"/>
</dbReference>
<feature type="compositionally biased region" description="Acidic residues" evidence="5">
    <location>
        <begin position="239"/>
        <end position="253"/>
    </location>
</feature>